<name>A0A7G6VYP3_9SPHN</name>
<organism evidence="1 2">
    <name type="scientific">Croceicoccus marinus</name>
    <dbReference type="NCBI Taxonomy" id="450378"/>
    <lineage>
        <taxon>Bacteria</taxon>
        <taxon>Pseudomonadati</taxon>
        <taxon>Pseudomonadota</taxon>
        <taxon>Alphaproteobacteria</taxon>
        <taxon>Sphingomonadales</taxon>
        <taxon>Erythrobacteraceae</taxon>
        <taxon>Croceicoccus</taxon>
    </lineage>
</organism>
<reference evidence="1 2" key="1">
    <citation type="submission" date="2020-08" db="EMBL/GenBank/DDBJ databases">
        <authorList>
            <person name="Liu G."/>
            <person name="Sun C."/>
        </authorList>
    </citation>
    <scope>NUCLEOTIDE SEQUENCE [LARGE SCALE GENOMIC DNA]</scope>
    <source>
        <strain evidence="1 2">OT19</strain>
        <plasmid evidence="1 2">plas1</plasmid>
    </source>
</reference>
<gene>
    <name evidence="1" type="ORF">H4O24_17440</name>
</gene>
<dbReference type="AlphaFoldDB" id="A0A7G6VYP3"/>
<accession>A0A7G6VYP3</accession>
<dbReference type="RefSeq" id="WP_185885786.1">
    <property type="nucleotide sequence ID" value="NZ_CP060053.1"/>
</dbReference>
<evidence type="ECO:0000313" key="1">
    <source>
        <dbReference type="EMBL" id="QNE06858.1"/>
    </source>
</evidence>
<sequence length="115" mass="13331">MAIDMTKVICQPWMQLVYCSDFPPCQQHRPKWLEKRYQDAYGGTGAVNRIYLAWRGYDARVTCGACGKATHWNAVELAMMLQRRRKPLHLEAVEPLMKCKACSKRRAMVQPTEQI</sequence>
<evidence type="ECO:0008006" key="3">
    <source>
        <dbReference type="Google" id="ProtNLM"/>
    </source>
</evidence>
<proteinExistence type="predicted"/>
<protein>
    <recommendedName>
        <fullName evidence="3">Zinc-binding domain-containing protein</fullName>
    </recommendedName>
</protein>
<dbReference type="EMBL" id="CP060053">
    <property type="protein sequence ID" value="QNE06858.1"/>
    <property type="molecule type" value="Genomic_DNA"/>
</dbReference>
<keyword evidence="1" id="KW-0614">Plasmid</keyword>
<geneLocation type="plasmid" evidence="1 2">
    <name>plas1</name>
</geneLocation>
<evidence type="ECO:0000313" key="2">
    <source>
        <dbReference type="Proteomes" id="UP000515297"/>
    </source>
</evidence>
<dbReference type="Proteomes" id="UP000515297">
    <property type="component" value="Plasmid plas1"/>
</dbReference>